<keyword evidence="1" id="KW-0472">Membrane</keyword>
<dbReference type="Proteomes" id="UP000018009">
    <property type="component" value="Unassembled WGS sequence"/>
</dbReference>
<evidence type="ECO:0000313" key="3">
    <source>
        <dbReference type="Proteomes" id="UP000018009"/>
    </source>
</evidence>
<proteinExistence type="predicted"/>
<keyword evidence="1" id="KW-0812">Transmembrane</keyword>
<dbReference type="RefSeq" id="WP_022200690.1">
    <property type="nucleotide sequence ID" value="NZ_FR885880.1"/>
</dbReference>
<dbReference type="EMBL" id="CBDY010000268">
    <property type="protein sequence ID" value="CDB63418.1"/>
    <property type="molecule type" value="Genomic_DNA"/>
</dbReference>
<accession>R6JKL2</accession>
<feature type="transmembrane region" description="Helical" evidence="1">
    <location>
        <begin position="137"/>
        <end position="155"/>
    </location>
</feature>
<feature type="transmembrane region" description="Helical" evidence="1">
    <location>
        <begin position="105"/>
        <end position="125"/>
    </location>
</feature>
<protein>
    <submittedName>
        <fullName evidence="2">Uncharacterized protein</fullName>
    </submittedName>
</protein>
<dbReference type="AlphaFoldDB" id="R6JKL2"/>
<gene>
    <name evidence="2" type="ORF">BN486_00548</name>
</gene>
<evidence type="ECO:0000256" key="1">
    <source>
        <dbReference type="SAM" id="Phobius"/>
    </source>
</evidence>
<name>R6JKL2_9FIRM</name>
<organism evidence="2 3">
    <name type="scientific">[Clostridium] clostridioforme CAG:132</name>
    <dbReference type="NCBI Taxonomy" id="1263065"/>
    <lineage>
        <taxon>Bacteria</taxon>
        <taxon>Bacillati</taxon>
        <taxon>Bacillota</taxon>
        <taxon>Clostridia</taxon>
        <taxon>Lachnospirales</taxon>
        <taxon>Lachnospiraceae</taxon>
        <taxon>Enterocloster</taxon>
    </lineage>
</organism>
<comment type="caution">
    <text evidence="2">The sequence shown here is derived from an EMBL/GenBank/DDBJ whole genome shotgun (WGS) entry which is preliminary data.</text>
</comment>
<evidence type="ECO:0000313" key="2">
    <source>
        <dbReference type="EMBL" id="CDB63418.1"/>
    </source>
</evidence>
<keyword evidence="1" id="KW-1133">Transmembrane helix</keyword>
<reference evidence="2" key="1">
    <citation type="submission" date="2012-11" db="EMBL/GenBank/DDBJ databases">
        <title>Dependencies among metagenomic species, viruses, plasmids and units of genetic variation.</title>
        <authorList>
            <person name="Nielsen H.B."/>
            <person name="Almeida M."/>
            <person name="Juncker A.S."/>
            <person name="Rasmussen S."/>
            <person name="Li J."/>
            <person name="Sunagawa S."/>
            <person name="Plichta D."/>
            <person name="Gautier L."/>
            <person name="Le Chatelier E."/>
            <person name="Peletier E."/>
            <person name="Bonde I."/>
            <person name="Nielsen T."/>
            <person name="Manichanh C."/>
            <person name="Arumugam M."/>
            <person name="Batto J."/>
            <person name="Santos M.B.Q.D."/>
            <person name="Blom N."/>
            <person name="Borruel N."/>
            <person name="Burgdorf K.S."/>
            <person name="Boumezbeur F."/>
            <person name="Casellas F."/>
            <person name="Dore J."/>
            <person name="Guarner F."/>
            <person name="Hansen T."/>
            <person name="Hildebrand F."/>
            <person name="Kaas R.S."/>
            <person name="Kennedy S."/>
            <person name="Kristiansen K."/>
            <person name="Kultima J.R."/>
            <person name="Leonard P."/>
            <person name="Levenez F."/>
            <person name="Lund O."/>
            <person name="Moumen B."/>
            <person name="Le Paslier D."/>
            <person name="Pons N."/>
            <person name="Pedersen O."/>
            <person name="Prifti E."/>
            <person name="Qin J."/>
            <person name="Raes J."/>
            <person name="Tap J."/>
            <person name="Tims S."/>
            <person name="Ussery D.W."/>
            <person name="Yamada T."/>
            <person name="MetaHit consortium"/>
            <person name="Renault P."/>
            <person name="Sicheritz-Ponten T."/>
            <person name="Bork P."/>
            <person name="Wang J."/>
            <person name="Brunak S."/>
            <person name="Ehrlich S.D."/>
        </authorList>
    </citation>
    <scope>NUCLEOTIDE SEQUENCE [LARGE SCALE GENOMIC DNA]</scope>
</reference>
<sequence length="177" mass="21354">MSIKGKSQELYIGKTEVNIKDYQWGYKLIKMQYSDISKIEYCFRTMTEGGYIDFHDTYGHFERFCFPRKSNPAIQRAINYIEERYPDLIIERHDTEDDPIYSKNVFIITISLFCCWPIGLILHWLTGKRTLRERIMFTFIILLIQVTIYCMWMLYTKMQINQAVNSINEYLNQIYPF</sequence>